<evidence type="ECO:0000256" key="7">
    <source>
        <dbReference type="ARBA" id="ARBA00023136"/>
    </source>
</evidence>
<dbReference type="AlphaFoldDB" id="A0A0A2EYY4"/>
<feature type="transmembrane region" description="Helical" evidence="8">
    <location>
        <begin position="286"/>
        <end position="307"/>
    </location>
</feature>
<comment type="caution">
    <text evidence="10">The sequence shown here is derived from an EMBL/GenBank/DDBJ whole genome shotgun (WGS) entry which is preliminary data.</text>
</comment>
<dbReference type="InterPro" id="IPR001173">
    <property type="entry name" value="Glyco_trans_2-like"/>
</dbReference>
<feature type="domain" description="Glycosyltransferase 2-like" evidence="9">
    <location>
        <begin position="15"/>
        <end position="176"/>
    </location>
</feature>
<organism evidence="10 11">
    <name type="scientific">Porphyromonas cangingivalis</name>
    <dbReference type="NCBI Taxonomy" id="36874"/>
    <lineage>
        <taxon>Bacteria</taxon>
        <taxon>Pseudomonadati</taxon>
        <taxon>Bacteroidota</taxon>
        <taxon>Bacteroidia</taxon>
        <taxon>Bacteroidales</taxon>
        <taxon>Porphyromonadaceae</taxon>
        <taxon>Porphyromonas</taxon>
    </lineage>
</organism>
<dbReference type="GO" id="GO:0099621">
    <property type="term" value="F:undecaprenyl-phosphate 4-deoxy-4-formamido-L-arabinose transferase activity"/>
    <property type="evidence" value="ECO:0007669"/>
    <property type="project" value="TreeGrafter"/>
</dbReference>
<keyword evidence="5" id="KW-0448">Lipopolysaccharide biosynthesis</keyword>
<keyword evidence="6 8" id="KW-1133">Transmembrane helix</keyword>
<keyword evidence="2" id="KW-0328">Glycosyltransferase</keyword>
<evidence type="ECO:0000256" key="5">
    <source>
        <dbReference type="ARBA" id="ARBA00022985"/>
    </source>
</evidence>
<dbReference type="PANTHER" id="PTHR48090">
    <property type="entry name" value="UNDECAPRENYL-PHOSPHATE 4-DEOXY-4-FORMAMIDO-L-ARABINOSE TRANSFERASE-RELATED"/>
    <property type="match status" value="1"/>
</dbReference>
<evidence type="ECO:0000259" key="9">
    <source>
        <dbReference type="Pfam" id="PF00535"/>
    </source>
</evidence>
<keyword evidence="3 10" id="KW-0808">Transferase</keyword>
<sequence length="326" mass="37328">MNTPDERHTETLDLSIVVPLYNEEESLPELYSWICRVVDREGLSTEVIFVDDGSTDASWTVIEKLAAEDHRVRGIRFGRNYGKSPALHVGFEAVRGRVVITMDADLQDSPDEIPELYRMIVDEGYDLVSGWKKKRYDPLSKTLPTKLFNATVRQFSGIRLHDFNCGLKAYRHEVTQNVEVYNDMHRFMPYMAKLAGFSRIGEKVVEHRARKFGTTKFGMSRFVNGYLDLLVLWFTGKFGRKPMHFFGLWGSVMFFVSFIALCVILVDKFIALKSGRPAPLVASTPYFYFCLVGILLGVQLFLAGFIGELISRQSPGRNHYIIRKKI</sequence>
<keyword evidence="4 8" id="KW-0812">Transmembrane</keyword>
<dbReference type="Pfam" id="PF00535">
    <property type="entry name" value="Glycos_transf_2"/>
    <property type="match status" value="1"/>
</dbReference>
<dbReference type="OrthoDB" id="9807778at2"/>
<evidence type="ECO:0000256" key="4">
    <source>
        <dbReference type="ARBA" id="ARBA00022692"/>
    </source>
</evidence>
<keyword evidence="1" id="KW-1003">Cell membrane</keyword>
<keyword evidence="7 8" id="KW-0472">Membrane</keyword>
<protein>
    <submittedName>
        <fullName evidence="10">Glycosyl transferase family 2</fullName>
    </submittedName>
</protein>
<dbReference type="SUPFAM" id="SSF53448">
    <property type="entry name" value="Nucleotide-diphospho-sugar transferases"/>
    <property type="match status" value="1"/>
</dbReference>
<dbReference type="STRING" id="36874.HQ34_01700"/>
<evidence type="ECO:0000313" key="10">
    <source>
        <dbReference type="EMBL" id="KGN82750.1"/>
    </source>
</evidence>
<name>A0A0A2EYY4_PORCN</name>
<dbReference type="PANTHER" id="PTHR48090:SF3">
    <property type="entry name" value="UNDECAPRENYL-PHOSPHATE 4-DEOXY-4-FORMAMIDO-L-ARABINOSE TRANSFERASE"/>
    <property type="match status" value="1"/>
</dbReference>
<keyword evidence="11" id="KW-1185">Reference proteome</keyword>
<dbReference type="GO" id="GO:0009103">
    <property type="term" value="P:lipopolysaccharide biosynthetic process"/>
    <property type="evidence" value="ECO:0007669"/>
    <property type="project" value="UniProtKB-KW"/>
</dbReference>
<dbReference type="CDD" id="cd04187">
    <property type="entry name" value="DPM1_like_bac"/>
    <property type="match status" value="1"/>
</dbReference>
<evidence type="ECO:0000256" key="6">
    <source>
        <dbReference type="ARBA" id="ARBA00022989"/>
    </source>
</evidence>
<dbReference type="GO" id="GO:0005886">
    <property type="term" value="C:plasma membrane"/>
    <property type="evidence" value="ECO:0007669"/>
    <property type="project" value="TreeGrafter"/>
</dbReference>
<dbReference type="eggNOG" id="COG1215">
    <property type="taxonomic scope" value="Bacteria"/>
</dbReference>
<dbReference type="InterPro" id="IPR029044">
    <property type="entry name" value="Nucleotide-diphossugar_trans"/>
</dbReference>
<reference evidence="10 11" key="1">
    <citation type="submission" date="2014-08" db="EMBL/GenBank/DDBJ databases">
        <title>Porphyromonas cangingivalis strain:COT-109_OH1386 Genome sequencing.</title>
        <authorList>
            <person name="Wallis C."/>
            <person name="Deusch O."/>
            <person name="O'Flynn C."/>
            <person name="Davis I."/>
            <person name="Jospin G."/>
            <person name="Darling A.E."/>
            <person name="Coil D.A."/>
            <person name="Alexiev A."/>
            <person name="Horsfall A."/>
            <person name="Kirkwood N."/>
            <person name="Harris S."/>
            <person name="Eisen J.A."/>
        </authorList>
    </citation>
    <scope>NUCLEOTIDE SEQUENCE [LARGE SCALE GENOMIC DNA]</scope>
    <source>
        <strain evidence="11">COT-109 OH1386</strain>
    </source>
</reference>
<dbReference type="Gene3D" id="3.90.550.10">
    <property type="entry name" value="Spore Coat Polysaccharide Biosynthesis Protein SpsA, Chain A"/>
    <property type="match status" value="1"/>
</dbReference>
<evidence type="ECO:0000256" key="1">
    <source>
        <dbReference type="ARBA" id="ARBA00022475"/>
    </source>
</evidence>
<evidence type="ECO:0000256" key="8">
    <source>
        <dbReference type="SAM" id="Phobius"/>
    </source>
</evidence>
<gene>
    <name evidence="10" type="ORF">HQ35_02015</name>
</gene>
<dbReference type="RefSeq" id="WP_036850554.1">
    <property type="nucleotide sequence ID" value="NZ_JQJD01000008.1"/>
</dbReference>
<dbReference type="Proteomes" id="UP000030125">
    <property type="component" value="Unassembled WGS sequence"/>
</dbReference>
<dbReference type="EMBL" id="JQJD01000008">
    <property type="protein sequence ID" value="KGN82750.1"/>
    <property type="molecule type" value="Genomic_DNA"/>
</dbReference>
<accession>A0A0A2EYY4</accession>
<evidence type="ECO:0000256" key="3">
    <source>
        <dbReference type="ARBA" id="ARBA00022679"/>
    </source>
</evidence>
<evidence type="ECO:0000313" key="11">
    <source>
        <dbReference type="Proteomes" id="UP000030125"/>
    </source>
</evidence>
<feature type="transmembrane region" description="Helical" evidence="8">
    <location>
        <begin position="245"/>
        <end position="266"/>
    </location>
</feature>
<dbReference type="InterPro" id="IPR050256">
    <property type="entry name" value="Glycosyltransferase_2"/>
</dbReference>
<proteinExistence type="predicted"/>
<evidence type="ECO:0000256" key="2">
    <source>
        <dbReference type="ARBA" id="ARBA00022676"/>
    </source>
</evidence>